<evidence type="ECO:0000313" key="2">
    <source>
        <dbReference type="EMBL" id="MCU9847893.1"/>
    </source>
</evidence>
<gene>
    <name evidence="2" type="ORF">OEZ60_07720</name>
</gene>
<sequence length="440" mass="47354">MTDFTEVAQVRAFLTRLLAAMEADTSTEPRIDPAAREQVAGWIARLDHPVRITLIGPAGAGKSSLLNLLVCEEILPTALGGVPLPAVALRHADGYETAAGWWDRPEERFDGLALPEATALAPDILSVGLDSELLEDLNFIELSNFDDPAARANGFFVLNRLTDMVIWCSRAGASWTARDQELWAQVPTALRRRSICVLTHADRLSPQERAACFDGTGAPFEHGFTAVLPIATPEGWQALQSTEPGAEQRWSRSGADALLKAIIEMAGSIFDSDLTKIVQEIEHLPDTFLTLGRDQAMEPTPSPAPASEASSATEVAETAPDDEAPDDGLFARWKQEVADLHARALSGDFAADGDFVEACCALVGEFLDEPDALGGRAFAGHWLTEEFEKARDLLVLMQYEADSPAGAAAALLLAQLTDDLAWGASDTDGVEIAEKPRKRA</sequence>
<dbReference type="EMBL" id="JAOVQO010000006">
    <property type="protein sequence ID" value="MCU9847893.1"/>
    <property type="molecule type" value="Genomic_DNA"/>
</dbReference>
<dbReference type="SUPFAM" id="SSF52540">
    <property type="entry name" value="P-loop containing nucleoside triphosphate hydrolases"/>
    <property type="match status" value="1"/>
</dbReference>
<evidence type="ECO:0000313" key="3">
    <source>
        <dbReference type="Proteomes" id="UP001209535"/>
    </source>
</evidence>
<proteinExistence type="predicted"/>
<comment type="caution">
    <text evidence="2">The sequence shown here is derived from an EMBL/GenBank/DDBJ whole genome shotgun (WGS) entry which is preliminary data.</text>
</comment>
<keyword evidence="3" id="KW-1185">Reference proteome</keyword>
<evidence type="ECO:0000256" key="1">
    <source>
        <dbReference type="SAM" id="MobiDB-lite"/>
    </source>
</evidence>
<organism evidence="2 3">
    <name type="scientific">Albidovulum salinarum</name>
    <dbReference type="NCBI Taxonomy" id="2984153"/>
    <lineage>
        <taxon>Bacteria</taxon>
        <taxon>Pseudomonadati</taxon>
        <taxon>Pseudomonadota</taxon>
        <taxon>Alphaproteobacteria</taxon>
        <taxon>Rhodobacterales</taxon>
        <taxon>Paracoccaceae</taxon>
        <taxon>Albidovulum</taxon>
    </lineage>
</organism>
<dbReference type="InterPro" id="IPR027417">
    <property type="entry name" value="P-loop_NTPase"/>
</dbReference>
<reference evidence="2 3" key="1">
    <citation type="submission" date="2022-10" db="EMBL/GenBank/DDBJ databases">
        <title>Defluviimonas sp. nov., isolated from ocean surface sediments.</title>
        <authorList>
            <person name="He W."/>
            <person name="Wang L."/>
            <person name="Zhang D.-F."/>
        </authorList>
    </citation>
    <scope>NUCLEOTIDE SEQUENCE [LARGE SCALE GENOMIC DNA]</scope>
    <source>
        <strain evidence="2 3">WL0024</strain>
    </source>
</reference>
<name>A0ABT2X1R9_9RHOB</name>
<dbReference type="Gene3D" id="3.40.50.300">
    <property type="entry name" value="P-loop containing nucleotide triphosphate hydrolases"/>
    <property type="match status" value="1"/>
</dbReference>
<dbReference type="Proteomes" id="UP001209535">
    <property type="component" value="Unassembled WGS sequence"/>
</dbReference>
<feature type="compositionally biased region" description="Low complexity" evidence="1">
    <location>
        <begin position="305"/>
        <end position="318"/>
    </location>
</feature>
<protein>
    <recommendedName>
        <fullName evidence="4">Dynamin family protein</fullName>
    </recommendedName>
</protein>
<accession>A0ABT2X1R9</accession>
<feature type="region of interest" description="Disordered" evidence="1">
    <location>
        <begin position="294"/>
        <end position="327"/>
    </location>
</feature>
<evidence type="ECO:0008006" key="4">
    <source>
        <dbReference type="Google" id="ProtNLM"/>
    </source>
</evidence>
<dbReference type="RefSeq" id="WP_263334788.1">
    <property type="nucleotide sequence ID" value="NZ_JAOVQO010000006.1"/>
</dbReference>